<accession>A0AAN9BR45</accession>
<reference evidence="7 8" key="1">
    <citation type="submission" date="2024-02" db="EMBL/GenBank/DDBJ databases">
        <title>Chromosome-scale genome assembly of the rough periwinkle Littorina saxatilis.</title>
        <authorList>
            <person name="De Jode A."/>
            <person name="Faria R."/>
            <person name="Formenti G."/>
            <person name="Sims Y."/>
            <person name="Smith T.P."/>
            <person name="Tracey A."/>
            <person name="Wood J.M.D."/>
            <person name="Zagrodzka Z.B."/>
            <person name="Johannesson K."/>
            <person name="Butlin R.K."/>
            <person name="Leder E.H."/>
        </authorList>
    </citation>
    <scope>NUCLEOTIDE SEQUENCE [LARGE SCALE GENOMIC DNA]</scope>
    <source>
        <strain evidence="7">Snail1</strain>
        <tissue evidence="7">Muscle</tissue>
    </source>
</reference>
<evidence type="ECO:0000256" key="5">
    <source>
        <dbReference type="ARBA" id="ARBA00023136"/>
    </source>
</evidence>
<feature type="transmembrane region" description="Helical" evidence="6">
    <location>
        <begin position="72"/>
        <end position="97"/>
    </location>
</feature>
<keyword evidence="8" id="KW-1185">Reference proteome</keyword>
<comment type="similarity">
    <text evidence="2 6">Belongs to the tetraspanin (TM4SF) family.</text>
</comment>
<dbReference type="InterPro" id="IPR000301">
    <property type="entry name" value="Tetraspanin_animals"/>
</dbReference>
<name>A0AAN9BR45_9CAEN</name>
<organism evidence="7 8">
    <name type="scientific">Littorina saxatilis</name>
    <dbReference type="NCBI Taxonomy" id="31220"/>
    <lineage>
        <taxon>Eukaryota</taxon>
        <taxon>Metazoa</taxon>
        <taxon>Spiralia</taxon>
        <taxon>Lophotrochozoa</taxon>
        <taxon>Mollusca</taxon>
        <taxon>Gastropoda</taxon>
        <taxon>Caenogastropoda</taxon>
        <taxon>Littorinimorpha</taxon>
        <taxon>Littorinoidea</taxon>
        <taxon>Littorinidae</taxon>
        <taxon>Littorina</taxon>
    </lineage>
</organism>
<keyword evidence="3 6" id="KW-0812">Transmembrane</keyword>
<evidence type="ECO:0000256" key="3">
    <source>
        <dbReference type="ARBA" id="ARBA00022692"/>
    </source>
</evidence>
<gene>
    <name evidence="7" type="ORF">V1264_013631</name>
</gene>
<feature type="transmembrane region" description="Helical" evidence="6">
    <location>
        <begin position="242"/>
        <end position="265"/>
    </location>
</feature>
<evidence type="ECO:0000256" key="1">
    <source>
        <dbReference type="ARBA" id="ARBA00004141"/>
    </source>
</evidence>
<dbReference type="GO" id="GO:0016020">
    <property type="term" value="C:membrane"/>
    <property type="evidence" value="ECO:0007669"/>
    <property type="project" value="UniProtKB-SubCell"/>
</dbReference>
<protein>
    <recommendedName>
        <fullName evidence="6">Tetraspanin</fullName>
    </recommendedName>
</protein>
<dbReference type="PIRSF" id="PIRSF002419">
    <property type="entry name" value="Tetraspanin"/>
    <property type="match status" value="1"/>
</dbReference>
<keyword evidence="4 6" id="KW-1133">Transmembrane helix</keyword>
<evidence type="ECO:0000256" key="6">
    <source>
        <dbReference type="RuleBase" id="RU361218"/>
    </source>
</evidence>
<dbReference type="PANTHER" id="PTHR19282">
    <property type="entry name" value="TETRASPANIN"/>
    <property type="match status" value="1"/>
</dbReference>
<dbReference type="CDD" id="cd03156">
    <property type="entry name" value="uroplakin_I_like_LEL"/>
    <property type="match status" value="1"/>
</dbReference>
<dbReference type="AlphaFoldDB" id="A0AAN9BR45"/>
<dbReference type="PANTHER" id="PTHR19282:SF452">
    <property type="entry name" value="LD03691P"/>
    <property type="match status" value="1"/>
</dbReference>
<comment type="subcellular location">
    <subcellularLocation>
        <location evidence="1 6">Membrane</location>
        <topology evidence="1 6">Multi-pass membrane protein</topology>
    </subcellularLocation>
</comment>
<comment type="caution">
    <text evidence="7">The sequence shown here is derived from an EMBL/GenBank/DDBJ whole genome shotgun (WGS) entry which is preliminary data.</text>
</comment>
<keyword evidence="5 6" id="KW-0472">Membrane</keyword>
<dbReference type="Gene3D" id="1.10.1450.10">
    <property type="entry name" value="Tetraspanin"/>
    <property type="match status" value="1"/>
</dbReference>
<evidence type="ECO:0000256" key="2">
    <source>
        <dbReference type="ARBA" id="ARBA00006840"/>
    </source>
</evidence>
<dbReference type="EMBL" id="JBAMIC010000003">
    <property type="protein sequence ID" value="KAK7109620.1"/>
    <property type="molecule type" value="Genomic_DNA"/>
</dbReference>
<dbReference type="InterPro" id="IPR008952">
    <property type="entry name" value="Tetraspanin_EC2_sf"/>
</dbReference>
<feature type="transmembrane region" description="Helical" evidence="6">
    <location>
        <begin position="9"/>
        <end position="32"/>
    </location>
</feature>
<dbReference type="InterPro" id="IPR018499">
    <property type="entry name" value="Tetraspanin/Peripherin"/>
</dbReference>
<sequence>MCTTFVAKLVLGLINTLIFIVGVVMFAIGLLIHTQPAFSQTALSTVLDKLKSTASTAGVDINTDEFSAADVAYSFTIAIIVVGLFLAAVSVLGLIGVKYSLKPVLIVYFIVTLVLFLGQVAVVLVAVIDRDVFDDQVKPRLDDTLDDHFVGIGGNDATSQIWNGIMIHLECCGLDDFGDFNDSTSWNRTSRDGGGEMKTPVACCKNITTESQCARDPTPNNSNYKTGCYTKIWDYLLSNSGIVIGIAVGVLGSQLVILLLTIILMNSMNTVGVV</sequence>
<dbReference type="Pfam" id="PF00335">
    <property type="entry name" value="Tetraspanin"/>
    <property type="match status" value="1"/>
</dbReference>
<evidence type="ECO:0000313" key="7">
    <source>
        <dbReference type="EMBL" id="KAK7109620.1"/>
    </source>
</evidence>
<feature type="transmembrane region" description="Helical" evidence="6">
    <location>
        <begin position="104"/>
        <end position="128"/>
    </location>
</feature>
<evidence type="ECO:0000313" key="8">
    <source>
        <dbReference type="Proteomes" id="UP001374579"/>
    </source>
</evidence>
<evidence type="ECO:0000256" key="4">
    <source>
        <dbReference type="ARBA" id="ARBA00022989"/>
    </source>
</evidence>
<dbReference type="PRINTS" id="PR00259">
    <property type="entry name" value="TMFOUR"/>
</dbReference>
<proteinExistence type="inferred from homology"/>
<dbReference type="SUPFAM" id="SSF48652">
    <property type="entry name" value="Tetraspanin"/>
    <property type="match status" value="1"/>
</dbReference>
<dbReference type="Proteomes" id="UP001374579">
    <property type="component" value="Unassembled WGS sequence"/>
</dbReference>